<keyword evidence="4 6" id="KW-1133">Transmembrane helix</keyword>
<organism evidence="7 8">
    <name type="scientific">Nephila pilipes</name>
    <name type="common">Giant wood spider</name>
    <name type="synonym">Nephila maculata</name>
    <dbReference type="NCBI Taxonomy" id="299642"/>
    <lineage>
        <taxon>Eukaryota</taxon>
        <taxon>Metazoa</taxon>
        <taxon>Ecdysozoa</taxon>
        <taxon>Arthropoda</taxon>
        <taxon>Chelicerata</taxon>
        <taxon>Arachnida</taxon>
        <taxon>Araneae</taxon>
        <taxon>Araneomorphae</taxon>
        <taxon>Entelegynae</taxon>
        <taxon>Araneoidea</taxon>
        <taxon>Nephilidae</taxon>
        <taxon>Nephila</taxon>
    </lineage>
</organism>
<dbReference type="AlphaFoldDB" id="A0A8X6UQ50"/>
<dbReference type="Pfam" id="PF08395">
    <property type="entry name" value="7tm_7"/>
    <property type="match status" value="1"/>
</dbReference>
<feature type="transmembrane region" description="Helical" evidence="6">
    <location>
        <begin position="78"/>
        <end position="96"/>
    </location>
</feature>
<name>A0A8X6UQ50_NEPPI</name>
<reference evidence="7" key="1">
    <citation type="submission" date="2020-08" db="EMBL/GenBank/DDBJ databases">
        <title>Multicomponent nature underlies the extraordinary mechanical properties of spider dragline silk.</title>
        <authorList>
            <person name="Kono N."/>
            <person name="Nakamura H."/>
            <person name="Mori M."/>
            <person name="Yoshida Y."/>
            <person name="Ohtoshi R."/>
            <person name="Malay A.D."/>
            <person name="Moran D.A.P."/>
            <person name="Tomita M."/>
            <person name="Numata K."/>
            <person name="Arakawa K."/>
        </authorList>
    </citation>
    <scope>NUCLEOTIDE SEQUENCE</scope>
</reference>
<evidence type="ECO:0000313" key="8">
    <source>
        <dbReference type="Proteomes" id="UP000887013"/>
    </source>
</evidence>
<feature type="transmembrane region" description="Helical" evidence="6">
    <location>
        <begin position="360"/>
        <end position="383"/>
    </location>
</feature>
<evidence type="ECO:0000256" key="5">
    <source>
        <dbReference type="ARBA" id="ARBA00023136"/>
    </source>
</evidence>
<evidence type="ECO:0000256" key="3">
    <source>
        <dbReference type="ARBA" id="ARBA00022692"/>
    </source>
</evidence>
<evidence type="ECO:0000313" key="7">
    <source>
        <dbReference type="EMBL" id="GFU47335.1"/>
    </source>
</evidence>
<sequence length="391" mass="44848">MSDSFNITDDPFLIMKKIVFLFGLDMGSNIRGLRTWDSKLRSLYPKFVALLWICFLVKSIATFLISDIGSQENITSKVSRTLNIVIAFSVWVMLITKRKNIFRLFKDIHALGVDLNVQLTSPILYIGVVTTLAVPLVAWLCRTLPMQDHDCKRAVKYYSFHTLSVLNCKPWYFIALFDAFFSYIVRTFLAVIYTILCWALRRILNSHSTGKSDMVRNLSLSYNPHSFEHYLVKNESIIQVLKYFEKTMSLPIFLIEVSDLSEMFLGLTYWNSNIHITLKNSWVKRYSIGTCFSAVRAFVFFLCVSLAAASIHEGSEKCKEVQETILKNALYSKSMVNTRDIIHLLILHQTPTFKLSASGFFYFTKGLVLSAIGSALTYSLFIIQQVDDYKS</sequence>
<keyword evidence="8" id="KW-1185">Reference proteome</keyword>
<evidence type="ECO:0000256" key="6">
    <source>
        <dbReference type="SAM" id="Phobius"/>
    </source>
</evidence>
<dbReference type="GO" id="GO:0005886">
    <property type="term" value="C:plasma membrane"/>
    <property type="evidence" value="ECO:0007669"/>
    <property type="project" value="UniProtKB-SubCell"/>
</dbReference>
<dbReference type="EMBL" id="BMAW01086450">
    <property type="protein sequence ID" value="GFU47335.1"/>
    <property type="molecule type" value="Genomic_DNA"/>
</dbReference>
<evidence type="ECO:0000256" key="4">
    <source>
        <dbReference type="ARBA" id="ARBA00022989"/>
    </source>
</evidence>
<feature type="transmembrane region" description="Helical" evidence="6">
    <location>
        <begin position="286"/>
        <end position="311"/>
    </location>
</feature>
<feature type="transmembrane region" description="Helical" evidence="6">
    <location>
        <begin position="43"/>
        <end position="66"/>
    </location>
</feature>
<dbReference type="InterPro" id="IPR013604">
    <property type="entry name" value="7TM_chemorcpt"/>
</dbReference>
<protein>
    <recommendedName>
        <fullName evidence="9">Gustatory receptor</fullName>
    </recommendedName>
</protein>
<accession>A0A8X6UQ50</accession>
<dbReference type="Proteomes" id="UP000887013">
    <property type="component" value="Unassembled WGS sequence"/>
</dbReference>
<evidence type="ECO:0008006" key="9">
    <source>
        <dbReference type="Google" id="ProtNLM"/>
    </source>
</evidence>
<comment type="caution">
    <text evidence="7">The sequence shown here is derived from an EMBL/GenBank/DDBJ whole genome shotgun (WGS) entry which is preliminary data.</text>
</comment>
<dbReference type="OrthoDB" id="6427909at2759"/>
<feature type="transmembrane region" description="Helical" evidence="6">
    <location>
        <begin position="171"/>
        <end position="200"/>
    </location>
</feature>
<keyword evidence="2" id="KW-1003">Cell membrane</keyword>
<feature type="transmembrane region" description="Helical" evidence="6">
    <location>
        <begin position="117"/>
        <end position="140"/>
    </location>
</feature>
<evidence type="ECO:0000256" key="1">
    <source>
        <dbReference type="ARBA" id="ARBA00004651"/>
    </source>
</evidence>
<gene>
    <name evidence="7" type="primary">AVEN_124246_1</name>
    <name evidence="7" type="ORF">NPIL_82151</name>
</gene>
<proteinExistence type="predicted"/>
<evidence type="ECO:0000256" key="2">
    <source>
        <dbReference type="ARBA" id="ARBA00022475"/>
    </source>
</evidence>
<keyword evidence="5 6" id="KW-0472">Membrane</keyword>
<comment type="subcellular location">
    <subcellularLocation>
        <location evidence="1">Cell membrane</location>
        <topology evidence="1">Multi-pass membrane protein</topology>
    </subcellularLocation>
</comment>
<keyword evidence="3 6" id="KW-0812">Transmembrane</keyword>
<dbReference type="GO" id="GO:0050909">
    <property type="term" value="P:sensory perception of taste"/>
    <property type="evidence" value="ECO:0007669"/>
    <property type="project" value="InterPro"/>
</dbReference>